<dbReference type="Gene3D" id="2.60.40.10">
    <property type="entry name" value="Immunoglobulins"/>
    <property type="match status" value="1"/>
</dbReference>
<dbReference type="GO" id="GO:0016787">
    <property type="term" value="F:hydrolase activity"/>
    <property type="evidence" value="ECO:0007669"/>
    <property type="project" value="UniProtKB-KW"/>
</dbReference>
<gene>
    <name evidence="4" type="ORF">MED92_00994</name>
</gene>
<dbReference type="PANTHER" id="PTHR10161">
    <property type="entry name" value="TARTRATE-RESISTANT ACID PHOSPHATASE TYPE 5"/>
    <property type="match status" value="1"/>
</dbReference>
<sequence>MRAIFYACILPFFLVLQGCSTFFSTYSEVLSTKRHINPVKYDPIAYAKFKQLFVSVGEVVYLDGTPSQSLSGQNLAYRWSILQRPVNSSAALIQTTHPGKMKLLIDQEGDYKIRLVVSDGEFDSRPFDLFYSTDKNSLDRVRIVAIGDAGTGSPQQRYVGQAIGSVCAEQSCDFVIGMGDNIYSSGPSSVQDQQFEDKFEKVYRGLSLPFFMVLGNHDSSGLFAGDGGFNARGQIEVEYSEHSEIWAMPDRFYQVAAPLKGVDPRNVPNANSQPLVELFALDSTPLTSAPDLVPRYRINLYSKNMGNWLSAGLHNSAAQWKLAYAHHPYISNGKHGNAGNYDSVGDYAEKLKKYMPQLNKYLFQRVAGSYYRDFFDQHMCGDLDMYLAGHDHNMQWLAPTEQCGKTHFVISGAGAKSNRINKADRNLAYWQCSETIGFFLLDIIADQMTVSIYKVDSGNGEYQLAYQARFSQRNPNEVELLQGGMDRCASI</sequence>
<evidence type="ECO:0000259" key="3">
    <source>
        <dbReference type="Pfam" id="PF00149"/>
    </source>
</evidence>
<dbReference type="Pfam" id="PF00149">
    <property type="entry name" value="Metallophos"/>
    <property type="match status" value="1"/>
</dbReference>
<reference evidence="4 5" key="1">
    <citation type="submission" date="2006-02" db="EMBL/GenBank/DDBJ databases">
        <authorList>
            <person name="Pinhassi J."/>
            <person name="Pedros-Alio C."/>
            <person name="Ferriera S."/>
            <person name="Johnson J."/>
            <person name="Kravitz S."/>
            <person name="Halpern A."/>
            <person name="Remington K."/>
            <person name="Beeson K."/>
            <person name="Tran B."/>
            <person name="Rogers Y.-H."/>
            <person name="Friedman R."/>
            <person name="Venter J.C."/>
        </authorList>
    </citation>
    <scope>NUCLEOTIDE SEQUENCE [LARGE SCALE GENOMIC DNA]</scope>
    <source>
        <strain evidence="4 5">MED92</strain>
    </source>
</reference>
<evidence type="ECO:0000256" key="1">
    <source>
        <dbReference type="ARBA" id="ARBA00022729"/>
    </source>
</evidence>
<dbReference type="InterPro" id="IPR004843">
    <property type="entry name" value="Calcineurin-like_PHP"/>
</dbReference>
<dbReference type="InterPro" id="IPR013783">
    <property type="entry name" value="Ig-like_fold"/>
</dbReference>
<dbReference type="Gene3D" id="3.60.21.10">
    <property type="match status" value="1"/>
</dbReference>
<keyword evidence="2" id="KW-0378">Hydrolase</keyword>
<evidence type="ECO:0000313" key="5">
    <source>
        <dbReference type="Proteomes" id="UP000002171"/>
    </source>
</evidence>
<keyword evidence="5" id="KW-1185">Reference proteome</keyword>
<evidence type="ECO:0000256" key="2">
    <source>
        <dbReference type="ARBA" id="ARBA00022801"/>
    </source>
</evidence>
<dbReference type="InterPro" id="IPR029052">
    <property type="entry name" value="Metallo-depent_PP-like"/>
</dbReference>
<organism evidence="4 5">
    <name type="scientific">Neptuniibacter caesariensis</name>
    <dbReference type="NCBI Taxonomy" id="207954"/>
    <lineage>
        <taxon>Bacteria</taxon>
        <taxon>Pseudomonadati</taxon>
        <taxon>Pseudomonadota</taxon>
        <taxon>Gammaproteobacteria</taxon>
        <taxon>Oceanospirillales</taxon>
        <taxon>Oceanospirillaceae</taxon>
        <taxon>Neptuniibacter</taxon>
    </lineage>
</organism>
<protein>
    <recommendedName>
        <fullName evidence="3">Calcineurin-like phosphoesterase domain-containing protein</fullName>
    </recommendedName>
</protein>
<comment type="caution">
    <text evidence="4">The sequence shown here is derived from an EMBL/GenBank/DDBJ whole genome shotgun (WGS) entry which is preliminary data.</text>
</comment>
<dbReference type="RefSeq" id="WP_007022226.1">
    <property type="nucleotide sequence ID" value="NZ_CH724127.1"/>
</dbReference>
<dbReference type="InterPro" id="IPR051558">
    <property type="entry name" value="Metallophosphoesterase_PAP"/>
</dbReference>
<dbReference type="Proteomes" id="UP000002171">
    <property type="component" value="Unassembled WGS sequence"/>
</dbReference>
<feature type="domain" description="Calcineurin-like phosphoesterase" evidence="3">
    <location>
        <begin position="142"/>
        <end position="393"/>
    </location>
</feature>
<dbReference type="PROSITE" id="PS51257">
    <property type="entry name" value="PROKAR_LIPOPROTEIN"/>
    <property type="match status" value="1"/>
</dbReference>
<name>A0A7U8GRP3_NEPCE</name>
<dbReference type="OrthoDB" id="9809781at2"/>
<dbReference type="AlphaFoldDB" id="A0A7U8GRP3"/>
<dbReference type="EMBL" id="AAOW01000018">
    <property type="protein sequence ID" value="EAR60397.1"/>
    <property type="molecule type" value="Genomic_DNA"/>
</dbReference>
<proteinExistence type="predicted"/>
<keyword evidence="1" id="KW-0732">Signal</keyword>
<evidence type="ECO:0000313" key="4">
    <source>
        <dbReference type="EMBL" id="EAR60397.1"/>
    </source>
</evidence>
<accession>A0A7U8GRP3</accession>
<dbReference type="SUPFAM" id="SSF56300">
    <property type="entry name" value="Metallo-dependent phosphatases"/>
    <property type="match status" value="1"/>
</dbReference>
<dbReference type="PANTHER" id="PTHR10161:SF14">
    <property type="entry name" value="TARTRATE-RESISTANT ACID PHOSPHATASE TYPE 5"/>
    <property type="match status" value="1"/>
</dbReference>